<evidence type="ECO:0000313" key="6">
    <source>
        <dbReference type="Proteomes" id="UP001152888"/>
    </source>
</evidence>
<evidence type="ECO:0000256" key="2">
    <source>
        <dbReference type="ARBA" id="ARBA00022771"/>
    </source>
</evidence>
<reference evidence="5" key="1">
    <citation type="submission" date="2022-03" db="EMBL/GenBank/DDBJ databases">
        <authorList>
            <person name="Sayadi A."/>
        </authorList>
    </citation>
    <scope>NUCLEOTIDE SEQUENCE</scope>
</reference>
<keyword evidence="2" id="KW-0863">Zinc-finger</keyword>
<comment type="caution">
    <text evidence="5">The sequence shown here is derived from an EMBL/GenBank/DDBJ whole genome shotgun (WGS) entry which is preliminary data.</text>
</comment>
<protein>
    <recommendedName>
        <fullName evidence="4">FLYWCH-type domain-containing protein</fullName>
    </recommendedName>
</protein>
<feature type="domain" description="FLYWCH-type" evidence="4">
    <location>
        <begin position="3"/>
        <end position="45"/>
    </location>
</feature>
<dbReference type="GO" id="GO:0008270">
    <property type="term" value="F:zinc ion binding"/>
    <property type="evidence" value="ECO:0007669"/>
    <property type="project" value="UniProtKB-KW"/>
</dbReference>
<evidence type="ECO:0000256" key="1">
    <source>
        <dbReference type="ARBA" id="ARBA00022723"/>
    </source>
</evidence>
<keyword evidence="6" id="KW-1185">Reference proteome</keyword>
<proteinExistence type="predicted"/>
<keyword evidence="3" id="KW-0862">Zinc</keyword>
<dbReference type="AlphaFoldDB" id="A0A9P0MJG3"/>
<dbReference type="EMBL" id="CAKOFQ010008296">
    <property type="protein sequence ID" value="CAH2013244.1"/>
    <property type="molecule type" value="Genomic_DNA"/>
</dbReference>
<evidence type="ECO:0000313" key="5">
    <source>
        <dbReference type="EMBL" id="CAH2013244.1"/>
    </source>
</evidence>
<organism evidence="5 6">
    <name type="scientific">Acanthoscelides obtectus</name>
    <name type="common">Bean weevil</name>
    <name type="synonym">Bruchus obtectus</name>
    <dbReference type="NCBI Taxonomy" id="200917"/>
    <lineage>
        <taxon>Eukaryota</taxon>
        <taxon>Metazoa</taxon>
        <taxon>Ecdysozoa</taxon>
        <taxon>Arthropoda</taxon>
        <taxon>Hexapoda</taxon>
        <taxon>Insecta</taxon>
        <taxon>Pterygota</taxon>
        <taxon>Neoptera</taxon>
        <taxon>Endopterygota</taxon>
        <taxon>Coleoptera</taxon>
        <taxon>Polyphaga</taxon>
        <taxon>Cucujiformia</taxon>
        <taxon>Chrysomeloidea</taxon>
        <taxon>Chrysomelidae</taxon>
        <taxon>Bruchinae</taxon>
        <taxon>Bruchini</taxon>
        <taxon>Acanthoscelides</taxon>
    </lineage>
</organism>
<accession>A0A9P0MJG3</accession>
<dbReference type="InterPro" id="IPR007588">
    <property type="entry name" value="Znf_FLYWCH"/>
</dbReference>
<keyword evidence="1" id="KW-0479">Metal-binding</keyword>
<name>A0A9P0MJG3_ACAOB</name>
<dbReference type="Proteomes" id="UP001152888">
    <property type="component" value="Unassembled WGS sequence"/>
</dbReference>
<dbReference type="Gene3D" id="2.20.25.240">
    <property type="match status" value="1"/>
</dbReference>
<evidence type="ECO:0000259" key="4">
    <source>
        <dbReference type="Pfam" id="PF04500"/>
    </source>
</evidence>
<evidence type="ECO:0000256" key="3">
    <source>
        <dbReference type="ARBA" id="ARBA00022833"/>
    </source>
</evidence>
<dbReference type="Pfam" id="PF04500">
    <property type="entry name" value="FLYWCH"/>
    <property type="match status" value="1"/>
</dbReference>
<sequence length="66" mass="7681">MKKNEQGKTSWICNRYFHPNSREGRCKVKITTSGKVAMVSGTHNHFPVLRARTNMRSQNVRIIYES</sequence>
<gene>
    <name evidence="5" type="ORF">ACAOBT_LOCUS33342</name>
</gene>